<protein>
    <submittedName>
        <fullName evidence="2">Uncharacterized protein</fullName>
    </submittedName>
</protein>
<comment type="caution">
    <text evidence="2">The sequence shown here is derived from an EMBL/GenBank/DDBJ whole genome shotgun (WGS) entry which is preliminary data.</text>
</comment>
<reference evidence="3" key="1">
    <citation type="journal article" date="2019" name="Int. J. Syst. Evol. Microbiol.">
        <title>The Global Catalogue of Microorganisms (GCM) 10K type strain sequencing project: providing services to taxonomists for standard genome sequencing and annotation.</title>
        <authorList>
            <consortium name="The Broad Institute Genomics Platform"/>
            <consortium name="The Broad Institute Genome Sequencing Center for Infectious Disease"/>
            <person name="Wu L."/>
            <person name="Ma J."/>
        </authorList>
    </citation>
    <scope>NUCLEOTIDE SEQUENCE [LARGE SCALE GENOMIC DNA]</scope>
    <source>
        <strain evidence="3">KCTC 42964</strain>
    </source>
</reference>
<keyword evidence="1" id="KW-0812">Transmembrane</keyword>
<evidence type="ECO:0000256" key="1">
    <source>
        <dbReference type="SAM" id="Phobius"/>
    </source>
</evidence>
<feature type="non-terminal residue" evidence="2">
    <location>
        <position position="1"/>
    </location>
</feature>
<feature type="transmembrane region" description="Helical" evidence="1">
    <location>
        <begin position="39"/>
        <end position="58"/>
    </location>
</feature>
<gene>
    <name evidence="2" type="ORF">ACFOGJ_20890</name>
</gene>
<feature type="transmembrane region" description="Helical" evidence="1">
    <location>
        <begin position="6"/>
        <end position="27"/>
    </location>
</feature>
<keyword evidence="1" id="KW-1133">Transmembrane helix</keyword>
<dbReference type="RefSeq" id="WP_379904185.1">
    <property type="nucleotide sequence ID" value="NZ_JBHRTR010000034.1"/>
</dbReference>
<name>A0ABV7L522_9PROT</name>
<accession>A0ABV7L522</accession>
<keyword evidence="1" id="KW-0472">Membrane</keyword>
<evidence type="ECO:0000313" key="2">
    <source>
        <dbReference type="EMBL" id="MFC3229718.1"/>
    </source>
</evidence>
<proteinExistence type="predicted"/>
<sequence length="84" mass="8495">GALRPAATTAAALAGGLALSVAIGLALSRHLPLPPVDRALLSVVLWPLLWAVGALLLGAARRPWRDWAFAAVLGGLALLAVQTG</sequence>
<dbReference type="EMBL" id="JBHRTR010000034">
    <property type="protein sequence ID" value="MFC3229718.1"/>
    <property type="molecule type" value="Genomic_DNA"/>
</dbReference>
<dbReference type="Proteomes" id="UP001595528">
    <property type="component" value="Unassembled WGS sequence"/>
</dbReference>
<evidence type="ECO:0000313" key="3">
    <source>
        <dbReference type="Proteomes" id="UP001595528"/>
    </source>
</evidence>
<keyword evidence="3" id="KW-1185">Reference proteome</keyword>
<organism evidence="2 3">
    <name type="scientific">Marinibaculum pumilum</name>
    <dbReference type="NCBI Taxonomy" id="1766165"/>
    <lineage>
        <taxon>Bacteria</taxon>
        <taxon>Pseudomonadati</taxon>
        <taxon>Pseudomonadota</taxon>
        <taxon>Alphaproteobacteria</taxon>
        <taxon>Rhodospirillales</taxon>
        <taxon>Rhodospirillaceae</taxon>
        <taxon>Marinibaculum</taxon>
    </lineage>
</organism>